<dbReference type="InterPro" id="IPR009057">
    <property type="entry name" value="Homeodomain-like_sf"/>
</dbReference>
<accession>A0AB39VQ05</accession>
<dbReference type="SUPFAM" id="SSF48498">
    <property type="entry name" value="Tetracyclin repressor-like, C-terminal domain"/>
    <property type="match status" value="1"/>
</dbReference>
<dbReference type="PANTHER" id="PTHR47506">
    <property type="entry name" value="TRANSCRIPTIONAL REGULATORY PROTEIN"/>
    <property type="match status" value="1"/>
</dbReference>
<evidence type="ECO:0000256" key="4">
    <source>
        <dbReference type="PROSITE-ProRule" id="PRU00335"/>
    </source>
</evidence>
<reference evidence="7" key="1">
    <citation type="submission" date="2024-07" db="EMBL/GenBank/DDBJ databases">
        <authorList>
            <person name="Biller S.J."/>
        </authorList>
    </citation>
    <scope>NUCLEOTIDE SEQUENCE</scope>
    <source>
        <strain evidence="7">WC2420</strain>
    </source>
</reference>
<feature type="DNA-binding region" description="H-T-H motif" evidence="4">
    <location>
        <begin position="44"/>
        <end position="63"/>
    </location>
</feature>
<protein>
    <submittedName>
        <fullName evidence="7">TetR/AcrR family transcriptional regulator</fullName>
    </submittedName>
</protein>
<proteinExistence type="predicted"/>
<organism evidence="7">
    <name type="scientific">Rouxiella sp. WC2420</name>
    <dbReference type="NCBI Taxonomy" id="3234145"/>
    <lineage>
        <taxon>Bacteria</taxon>
        <taxon>Pseudomonadati</taxon>
        <taxon>Pseudomonadota</taxon>
        <taxon>Gammaproteobacteria</taxon>
        <taxon>Enterobacterales</taxon>
        <taxon>Yersiniaceae</taxon>
        <taxon>Rouxiella</taxon>
    </lineage>
</organism>
<dbReference type="RefSeq" id="WP_369789138.1">
    <property type="nucleotide sequence ID" value="NZ_CP165628.1"/>
</dbReference>
<dbReference type="PANTHER" id="PTHR47506:SF6">
    <property type="entry name" value="HTH-TYPE TRANSCRIPTIONAL REPRESSOR NEMR"/>
    <property type="match status" value="1"/>
</dbReference>
<dbReference type="InterPro" id="IPR011075">
    <property type="entry name" value="TetR_C"/>
</dbReference>
<gene>
    <name evidence="7" type="ORF">AB3G37_22510</name>
</gene>
<keyword evidence="2 4" id="KW-0238">DNA-binding</keyword>
<keyword evidence="3" id="KW-0804">Transcription</keyword>
<dbReference type="PROSITE" id="PS50977">
    <property type="entry name" value="HTH_TETR_2"/>
    <property type="match status" value="1"/>
</dbReference>
<dbReference type="Pfam" id="PF16925">
    <property type="entry name" value="TetR_C_13"/>
    <property type="match status" value="1"/>
</dbReference>
<evidence type="ECO:0000313" key="7">
    <source>
        <dbReference type="EMBL" id="XDU72242.1"/>
    </source>
</evidence>
<dbReference type="InterPro" id="IPR036271">
    <property type="entry name" value="Tet_transcr_reg_TetR-rel_C_sf"/>
</dbReference>
<dbReference type="SUPFAM" id="SSF46689">
    <property type="entry name" value="Homeodomain-like"/>
    <property type="match status" value="1"/>
</dbReference>
<keyword evidence="1" id="KW-0805">Transcription regulation</keyword>
<evidence type="ECO:0000259" key="6">
    <source>
        <dbReference type="PROSITE" id="PS50977"/>
    </source>
</evidence>
<evidence type="ECO:0000256" key="1">
    <source>
        <dbReference type="ARBA" id="ARBA00023015"/>
    </source>
</evidence>
<dbReference type="EMBL" id="CP165628">
    <property type="protein sequence ID" value="XDU72242.1"/>
    <property type="molecule type" value="Genomic_DNA"/>
</dbReference>
<feature type="domain" description="HTH tetR-type" evidence="6">
    <location>
        <begin position="21"/>
        <end position="81"/>
    </location>
</feature>
<dbReference type="GO" id="GO:0003677">
    <property type="term" value="F:DNA binding"/>
    <property type="evidence" value="ECO:0007669"/>
    <property type="project" value="UniProtKB-UniRule"/>
</dbReference>
<name>A0AB39VQ05_9GAMM</name>
<dbReference type="PRINTS" id="PR00455">
    <property type="entry name" value="HTHTETR"/>
</dbReference>
<dbReference type="Pfam" id="PF00440">
    <property type="entry name" value="TetR_N"/>
    <property type="match status" value="1"/>
</dbReference>
<evidence type="ECO:0000256" key="3">
    <source>
        <dbReference type="ARBA" id="ARBA00023163"/>
    </source>
</evidence>
<dbReference type="InterPro" id="IPR001647">
    <property type="entry name" value="HTH_TetR"/>
</dbReference>
<sequence>MTIEAPKPRRGRPPKAGRENIDTREALVRCGTAVLTEQGFTAAGIEGILRQVGVPKGSFYYYFDSKEAFGQAIIENYARFFAYKLDKCLLNQNVAPLERIQAFVTDAAQGMAKYHFRRGCLIGNLGQEVSNLPTDYRERIIAILRSWEQRIEQCLELARQQKTLDQQADCHALATYFWAGWEGAVMRAKLNGNADPLNNFITLFLAGLPRQPDVSIKSGVQNV</sequence>
<dbReference type="Gene3D" id="1.10.357.10">
    <property type="entry name" value="Tetracycline Repressor, domain 2"/>
    <property type="match status" value="1"/>
</dbReference>
<evidence type="ECO:0000256" key="5">
    <source>
        <dbReference type="SAM" id="MobiDB-lite"/>
    </source>
</evidence>
<dbReference type="AlphaFoldDB" id="A0AB39VQ05"/>
<feature type="region of interest" description="Disordered" evidence="5">
    <location>
        <begin position="1"/>
        <end position="20"/>
    </location>
</feature>
<evidence type="ECO:0000256" key="2">
    <source>
        <dbReference type="ARBA" id="ARBA00023125"/>
    </source>
</evidence>